<dbReference type="InterPro" id="IPR036259">
    <property type="entry name" value="MFS_trans_sf"/>
</dbReference>
<dbReference type="Gene3D" id="1.20.1250.20">
    <property type="entry name" value="MFS general substrate transporter like domains"/>
    <property type="match status" value="2"/>
</dbReference>
<dbReference type="CDD" id="cd06173">
    <property type="entry name" value="MFS_MefA_like"/>
    <property type="match status" value="1"/>
</dbReference>
<dbReference type="AlphaFoldDB" id="A0A919MIT0"/>
<feature type="transmembrane region" description="Helical" evidence="6">
    <location>
        <begin position="276"/>
        <end position="298"/>
    </location>
</feature>
<name>A0A919MIT0_9ACTN</name>
<evidence type="ECO:0000259" key="7">
    <source>
        <dbReference type="PROSITE" id="PS50850"/>
    </source>
</evidence>
<evidence type="ECO:0000313" key="8">
    <source>
        <dbReference type="EMBL" id="GIE13995.1"/>
    </source>
</evidence>
<dbReference type="PANTHER" id="PTHR23513">
    <property type="entry name" value="INTEGRAL MEMBRANE EFFLUX PROTEIN-RELATED"/>
    <property type="match status" value="1"/>
</dbReference>
<keyword evidence="5 6" id="KW-0472">Membrane</keyword>
<feature type="transmembrane region" description="Helical" evidence="6">
    <location>
        <begin position="166"/>
        <end position="185"/>
    </location>
</feature>
<evidence type="ECO:0000256" key="4">
    <source>
        <dbReference type="ARBA" id="ARBA00022989"/>
    </source>
</evidence>
<protein>
    <recommendedName>
        <fullName evidence="7">Major facilitator superfamily (MFS) profile domain-containing protein</fullName>
    </recommendedName>
</protein>
<feature type="transmembrane region" description="Helical" evidence="6">
    <location>
        <begin position="12"/>
        <end position="38"/>
    </location>
</feature>
<dbReference type="Proteomes" id="UP000598174">
    <property type="component" value="Unassembled WGS sequence"/>
</dbReference>
<reference evidence="8" key="1">
    <citation type="submission" date="2021-01" db="EMBL/GenBank/DDBJ databases">
        <title>Whole genome shotgun sequence of Actinoplanes ferrugineus NBRC 15555.</title>
        <authorList>
            <person name="Komaki H."/>
            <person name="Tamura T."/>
        </authorList>
    </citation>
    <scope>NUCLEOTIDE SEQUENCE</scope>
    <source>
        <strain evidence="8">NBRC 15555</strain>
    </source>
</reference>
<feature type="transmembrane region" description="Helical" evidence="6">
    <location>
        <begin position="138"/>
        <end position="160"/>
    </location>
</feature>
<evidence type="ECO:0000256" key="3">
    <source>
        <dbReference type="ARBA" id="ARBA00022692"/>
    </source>
</evidence>
<dbReference type="GO" id="GO:0022857">
    <property type="term" value="F:transmembrane transporter activity"/>
    <property type="evidence" value="ECO:0007669"/>
    <property type="project" value="InterPro"/>
</dbReference>
<evidence type="ECO:0000256" key="6">
    <source>
        <dbReference type="SAM" id="Phobius"/>
    </source>
</evidence>
<feature type="domain" description="Major facilitator superfamily (MFS) profile" evidence="7">
    <location>
        <begin position="1"/>
        <end position="385"/>
    </location>
</feature>
<evidence type="ECO:0000256" key="1">
    <source>
        <dbReference type="ARBA" id="ARBA00004651"/>
    </source>
</evidence>
<evidence type="ECO:0000256" key="2">
    <source>
        <dbReference type="ARBA" id="ARBA00022475"/>
    </source>
</evidence>
<keyword evidence="4 6" id="KW-1133">Transmembrane helix</keyword>
<dbReference type="PANTHER" id="PTHR23513:SF11">
    <property type="entry name" value="STAPHYLOFERRIN A TRANSPORTER"/>
    <property type="match status" value="1"/>
</dbReference>
<keyword evidence="2" id="KW-1003">Cell membrane</keyword>
<feature type="transmembrane region" description="Helical" evidence="6">
    <location>
        <begin position="77"/>
        <end position="96"/>
    </location>
</feature>
<dbReference type="SUPFAM" id="SSF103473">
    <property type="entry name" value="MFS general substrate transporter"/>
    <property type="match status" value="1"/>
</dbReference>
<gene>
    <name evidence="8" type="ORF">Afe05nite_58350</name>
</gene>
<feature type="transmembrane region" description="Helical" evidence="6">
    <location>
        <begin position="102"/>
        <end position="126"/>
    </location>
</feature>
<feature type="transmembrane region" description="Helical" evidence="6">
    <location>
        <begin position="335"/>
        <end position="357"/>
    </location>
</feature>
<evidence type="ECO:0000313" key="9">
    <source>
        <dbReference type="Proteomes" id="UP000598174"/>
    </source>
</evidence>
<feature type="transmembrane region" description="Helical" evidence="6">
    <location>
        <begin position="304"/>
        <end position="323"/>
    </location>
</feature>
<sequence>MSFTSDRSRWPDVYLAAGARAFAMGGEFLAATTLALVLQQSGHGGLAVSGLLVAATLPLALFAPIGGRIADRADSRTVLVVTGLVQSLIGFALAFAHHPVAIIALTALLASGLAVTGPTLAALLPGMVRADDLAKASGLNQTAGVLGALVAPALAGILVGRTGPQVPLLLNAVSYLALVAAGLLIKTRRHPEAGPEAKQTDFRVRDDRVLTVMIVAMAATVAGVNGMNVVDVFFIRDTLHASTTMYGLVTATWAAGMLIGSVVFGRIPRARITVPAMLLVLAGSCAPLLAGALAGTVWTLFPLWFLGGAFNAAVNVFVMVIVAGRVPVAAHGRAFAAVTSSVQAAGLVGLVLAGPLVEQFDPRYLVAGTGGLGLLAALIAVPVVRRRVRSEPPRTPAARQLATIRG</sequence>
<keyword evidence="3 6" id="KW-0812">Transmembrane</keyword>
<comment type="subcellular location">
    <subcellularLocation>
        <location evidence="1">Cell membrane</location>
        <topology evidence="1">Multi-pass membrane protein</topology>
    </subcellularLocation>
</comment>
<dbReference type="InterPro" id="IPR020846">
    <property type="entry name" value="MFS_dom"/>
</dbReference>
<evidence type="ECO:0000256" key="5">
    <source>
        <dbReference type="ARBA" id="ARBA00023136"/>
    </source>
</evidence>
<feature type="transmembrane region" description="Helical" evidence="6">
    <location>
        <begin position="363"/>
        <end position="384"/>
    </location>
</feature>
<feature type="transmembrane region" description="Helical" evidence="6">
    <location>
        <begin position="244"/>
        <end position="264"/>
    </location>
</feature>
<organism evidence="8 9">
    <name type="scientific">Paractinoplanes ferrugineus</name>
    <dbReference type="NCBI Taxonomy" id="113564"/>
    <lineage>
        <taxon>Bacteria</taxon>
        <taxon>Bacillati</taxon>
        <taxon>Actinomycetota</taxon>
        <taxon>Actinomycetes</taxon>
        <taxon>Micromonosporales</taxon>
        <taxon>Micromonosporaceae</taxon>
        <taxon>Paractinoplanes</taxon>
    </lineage>
</organism>
<feature type="transmembrane region" description="Helical" evidence="6">
    <location>
        <begin position="44"/>
        <end position="65"/>
    </location>
</feature>
<feature type="transmembrane region" description="Helical" evidence="6">
    <location>
        <begin position="206"/>
        <end position="224"/>
    </location>
</feature>
<proteinExistence type="predicted"/>
<keyword evidence="9" id="KW-1185">Reference proteome</keyword>
<dbReference type="RefSeq" id="WP_203820410.1">
    <property type="nucleotide sequence ID" value="NZ_BAAABP010000001.1"/>
</dbReference>
<accession>A0A919MIT0</accession>
<dbReference type="Pfam" id="PF07690">
    <property type="entry name" value="MFS_1"/>
    <property type="match status" value="2"/>
</dbReference>
<dbReference type="EMBL" id="BOMM01000051">
    <property type="protein sequence ID" value="GIE13995.1"/>
    <property type="molecule type" value="Genomic_DNA"/>
</dbReference>
<dbReference type="PRINTS" id="PR01036">
    <property type="entry name" value="TCRTETB"/>
</dbReference>
<comment type="caution">
    <text evidence="8">The sequence shown here is derived from an EMBL/GenBank/DDBJ whole genome shotgun (WGS) entry which is preliminary data.</text>
</comment>
<dbReference type="PROSITE" id="PS50850">
    <property type="entry name" value="MFS"/>
    <property type="match status" value="1"/>
</dbReference>
<dbReference type="InterPro" id="IPR011701">
    <property type="entry name" value="MFS"/>
</dbReference>
<dbReference type="GO" id="GO:0005886">
    <property type="term" value="C:plasma membrane"/>
    <property type="evidence" value="ECO:0007669"/>
    <property type="project" value="UniProtKB-SubCell"/>
</dbReference>